<keyword evidence="11" id="KW-0255">Endonuclease</keyword>
<organism evidence="11 12">
    <name type="scientific">Helicobacter suis</name>
    <dbReference type="NCBI Taxonomy" id="104628"/>
    <lineage>
        <taxon>Bacteria</taxon>
        <taxon>Pseudomonadati</taxon>
        <taxon>Campylobacterota</taxon>
        <taxon>Epsilonproteobacteria</taxon>
        <taxon>Campylobacterales</taxon>
        <taxon>Helicobacteraceae</taxon>
        <taxon>Helicobacter</taxon>
    </lineage>
</organism>
<evidence type="ECO:0000256" key="1">
    <source>
        <dbReference type="ARBA" id="ARBA00006594"/>
    </source>
</evidence>
<keyword evidence="8" id="KW-1133">Transmembrane helix</keyword>
<keyword evidence="6" id="KW-0680">Restriction system</keyword>
<evidence type="ECO:0000256" key="5">
    <source>
        <dbReference type="ARBA" id="ARBA00022691"/>
    </source>
</evidence>
<evidence type="ECO:0000256" key="2">
    <source>
        <dbReference type="ARBA" id="ARBA00011900"/>
    </source>
</evidence>
<comment type="catalytic activity">
    <reaction evidence="7">
        <text>a 2'-deoxyadenosine in DNA + S-adenosyl-L-methionine = an N(6)-methyl-2'-deoxyadenosine in DNA + S-adenosyl-L-homocysteine + H(+)</text>
        <dbReference type="Rhea" id="RHEA:15197"/>
        <dbReference type="Rhea" id="RHEA-COMP:12418"/>
        <dbReference type="Rhea" id="RHEA-COMP:12419"/>
        <dbReference type="ChEBI" id="CHEBI:15378"/>
        <dbReference type="ChEBI" id="CHEBI:57856"/>
        <dbReference type="ChEBI" id="CHEBI:59789"/>
        <dbReference type="ChEBI" id="CHEBI:90615"/>
        <dbReference type="ChEBI" id="CHEBI:90616"/>
        <dbReference type="EC" id="2.1.1.72"/>
    </reaction>
</comment>
<dbReference type="Pfam" id="PF02384">
    <property type="entry name" value="N6_Mtase"/>
    <property type="match status" value="1"/>
</dbReference>
<keyword evidence="4" id="KW-0808">Transferase</keyword>
<name>A0A6J4CVR0_9HELI</name>
<keyword evidence="11" id="KW-0378">Hydrolase</keyword>
<dbReference type="InterPro" id="IPR029063">
    <property type="entry name" value="SAM-dependent_MTases_sf"/>
</dbReference>
<reference evidence="11 12" key="1">
    <citation type="submission" date="2019-06" db="EMBL/GenBank/DDBJ databases">
        <title>Complete genome sequence of Helicobacter suis SNTW101c.</title>
        <authorList>
            <person name="Rimbara E."/>
            <person name="Suzuki M."/>
            <person name="Matsui H."/>
            <person name="Nakamura M."/>
            <person name="Mori S."/>
            <person name="Shibayama K."/>
        </authorList>
    </citation>
    <scope>NUCLEOTIDE SEQUENCE [LARGE SCALE GENOMIC DNA]</scope>
    <source>
        <strain evidence="11 12">SNTW101c</strain>
    </source>
</reference>
<dbReference type="EMBL" id="AP019774">
    <property type="protein sequence ID" value="BCD69496.1"/>
    <property type="molecule type" value="Genomic_DNA"/>
</dbReference>
<gene>
    <name evidence="11" type="ORF">SNTW_01410</name>
</gene>
<dbReference type="GO" id="GO:0032259">
    <property type="term" value="P:methylation"/>
    <property type="evidence" value="ECO:0007669"/>
    <property type="project" value="UniProtKB-KW"/>
</dbReference>
<sequence length="1292" mass="149738">MRFITNNLFTPYTLNEEFPILYNFDQSQAQAKQALDRMCALNINTQSNEHQFEDSFIAPVLEILGWQFLRQEEKIIQGKLEKPDFLLFATKECLLKYTALERDLRRASNEHFAVILESKASSVILDNGKVENNPHYQILHYCNALRHDYGFLTNGRFWRFYNTSTLSTHKVFFEVHLEGILQNQDLEEFLYFYHLFSAQNFTPKDSPIEKTLECNAKNIVQIEQDLSSLIYGTNGQDSLFEDIGAALYAVYAKQTKEEEREILLKNIYENTLYFLFRLLFIAYFEDRFLDSLKDHPALSRYLSLYTLLEDKKWGENSASFVGMARLEEIFRVYNAGNANYSMPLFNGGLFEESKSTLFKRGQIINDTLLKRILTKLFYYDYEKGYKRGYSMLSISHLGSIYEGLLSYQFALASENLYYCVYATNEGYFDSYDLKNIKEKPKSTQHYTQGQLYLKNSANSRKSSGSFYTPEKITKELVKQALVGLNDANILNFKILDNACGSGAFLIESLHQVSQRALNGEFPSFKPLLEQEKQIVEEQIKKCAVPSFPLDEGALIKRLVLKNLIYGIDKNPFAIELAKLALWIDSFVFGTPLSFLEPHLRCGDALLGCTLEEFKEFLRETGQIKNSIAYQGSVFAPNFFEEFKKLQEDFKALTSIKDTTKEEIEHSKELFKQAKPILDKLNLYLNFYNTHKIIQGLPKDHLDKQWWGKHGEKIKKEGVDKLLQKEGEAVKNFIERYSLKFRFFNYEIAFPEVMQDNQICFDAIVGNPPWEKTKFDASEFFASLRSNYRRFSLKEQEELRLNALDKLYIKKQFEQEKEQIQTLNAYYKTHYPLSRGVGDSNLFRFFIERQLGLLAKEARLCVVIPSALMFEEGSVGLRSAILEKFSPEFFYSFENRKKIFEDVDSRYKFALLGISHKKAHPKATIKTLFYLEQVEQIKELKPLLIPVKELLNTEKRALKEVRNALDLEIAKHCEARFNKLNTAWLDFRRELDMSNDKDLFMDQETLKTKKTGTRGASENETLPLLEGKYIHQFNARFNTPRYQVQRAKLEDRLQSKEIFRAKKAGYSGAIAFGHQYFRLGYRGVSSDTDERSLIVSLVAKNCVAGNSMFLSIPYVYTKEGIVEIEPLKLLFALGLLNSLVVDFIMRLRAQINVTKTCLLELPLPQPSLTEIENNPIFLQIAKNALECQLFNDTTGEFEALKVQIQGRLDIPKTSKLYDIKRAKLDILIAREIYGLSFEQFVHLLNSFKVLAKKTTGLYRRFKKFVDRKRGFFLIFFSFLLGGSFALGGFFGGG</sequence>
<evidence type="ECO:0000259" key="9">
    <source>
        <dbReference type="Pfam" id="PF02384"/>
    </source>
</evidence>
<keyword evidence="8" id="KW-0812">Transmembrane</keyword>
<evidence type="ECO:0000256" key="7">
    <source>
        <dbReference type="ARBA" id="ARBA00047942"/>
    </source>
</evidence>
<dbReference type="PROSITE" id="PS00092">
    <property type="entry name" value="N6_MTASE"/>
    <property type="match status" value="1"/>
</dbReference>
<feature type="domain" description="Type II methyltransferase M.TaqI-like" evidence="10">
    <location>
        <begin position="563"/>
        <end position="788"/>
    </location>
</feature>
<evidence type="ECO:0000259" key="10">
    <source>
        <dbReference type="Pfam" id="PF07669"/>
    </source>
</evidence>
<dbReference type="Proteomes" id="UP000317935">
    <property type="component" value="Chromosome"/>
</dbReference>
<feature type="domain" description="Type II methyltransferase M.TaqI-like" evidence="10">
    <location>
        <begin position="816"/>
        <end position="899"/>
    </location>
</feature>
<dbReference type="Pfam" id="PF07669">
    <property type="entry name" value="Eco57I"/>
    <property type="match status" value="2"/>
</dbReference>
<keyword evidence="8" id="KW-0472">Membrane</keyword>
<dbReference type="PRINTS" id="PR00507">
    <property type="entry name" value="N12N6MTFRASE"/>
</dbReference>
<evidence type="ECO:0000313" key="12">
    <source>
        <dbReference type="Proteomes" id="UP000317935"/>
    </source>
</evidence>
<comment type="similarity">
    <text evidence="1">Belongs to the N(4)/N(6)-methyltransferase family.</text>
</comment>
<dbReference type="SUPFAM" id="SSF53335">
    <property type="entry name" value="S-adenosyl-L-methionine-dependent methyltransferases"/>
    <property type="match status" value="1"/>
</dbReference>
<keyword evidence="3" id="KW-0489">Methyltransferase</keyword>
<dbReference type="InterPro" id="IPR002052">
    <property type="entry name" value="DNA_methylase_N6_adenine_CS"/>
</dbReference>
<evidence type="ECO:0000313" key="11">
    <source>
        <dbReference type="EMBL" id="BCD69496.1"/>
    </source>
</evidence>
<keyword evidence="5" id="KW-0949">S-adenosyl-L-methionine</keyword>
<feature type="domain" description="DNA methylase adenine-specific" evidence="9">
    <location>
        <begin position="454"/>
        <end position="518"/>
    </location>
</feature>
<dbReference type="REBASE" id="344886">
    <property type="entry name" value="Hsu101cORF1410P"/>
</dbReference>
<dbReference type="PANTHER" id="PTHR33841:SF1">
    <property type="entry name" value="DNA METHYLTRANSFERASE A"/>
    <property type="match status" value="1"/>
</dbReference>
<dbReference type="InterPro" id="IPR011639">
    <property type="entry name" value="MethylTrfase_TaqI-like_dom"/>
</dbReference>
<dbReference type="InterPro" id="IPR003356">
    <property type="entry name" value="DNA_methylase_A-5"/>
</dbReference>
<dbReference type="InterPro" id="IPR050953">
    <property type="entry name" value="N4_N6_ade-DNA_methylase"/>
</dbReference>
<proteinExistence type="inferred from homology"/>
<accession>A0A6J4CVR0</accession>
<evidence type="ECO:0000256" key="4">
    <source>
        <dbReference type="ARBA" id="ARBA00022679"/>
    </source>
</evidence>
<evidence type="ECO:0000256" key="3">
    <source>
        <dbReference type="ARBA" id="ARBA00022603"/>
    </source>
</evidence>
<keyword evidence="11" id="KW-0540">Nuclease</keyword>
<dbReference type="GO" id="GO:0004519">
    <property type="term" value="F:endonuclease activity"/>
    <property type="evidence" value="ECO:0007669"/>
    <property type="project" value="UniProtKB-KW"/>
</dbReference>
<feature type="transmembrane region" description="Helical" evidence="8">
    <location>
        <begin position="1269"/>
        <end position="1289"/>
    </location>
</feature>
<evidence type="ECO:0000256" key="8">
    <source>
        <dbReference type="SAM" id="Phobius"/>
    </source>
</evidence>
<protein>
    <recommendedName>
        <fullName evidence="2">site-specific DNA-methyltransferase (adenine-specific)</fullName>
        <ecNumber evidence="2">2.1.1.72</ecNumber>
    </recommendedName>
</protein>
<dbReference type="RefSeq" id="WP_232048851.1">
    <property type="nucleotide sequence ID" value="NZ_AP019774.1"/>
</dbReference>
<dbReference type="GO" id="GO:0008170">
    <property type="term" value="F:N-methyltransferase activity"/>
    <property type="evidence" value="ECO:0007669"/>
    <property type="project" value="InterPro"/>
</dbReference>
<evidence type="ECO:0000256" key="6">
    <source>
        <dbReference type="ARBA" id="ARBA00022747"/>
    </source>
</evidence>
<dbReference type="PANTHER" id="PTHR33841">
    <property type="entry name" value="DNA METHYLTRANSFERASE YEEA-RELATED"/>
    <property type="match status" value="1"/>
</dbReference>
<dbReference type="GO" id="GO:0003677">
    <property type="term" value="F:DNA binding"/>
    <property type="evidence" value="ECO:0007669"/>
    <property type="project" value="InterPro"/>
</dbReference>
<dbReference type="EC" id="2.1.1.72" evidence="2"/>
<dbReference type="GO" id="GO:0009007">
    <property type="term" value="F:site-specific DNA-methyltransferase (adenine-specific) activity"/>
    <property type="evidence" value="ECO:0007669"/>
    <property type="project" value="UniProtKB-EC"/>
</dbReference>
<dbReference type="GO" id="GO:0009307">
    <property type="term" value="P:DNA restriction-modification system"/>
    <property type="evidence" value="ECO:0007669"/>
    <property type="project" value="UniProtKB-KW"/>
</dbReference>
<dbReference type="Gene3D" id="3.40.50.150">
    <property type="entry name" value="Vaccinia Virus protein VP39"/>
    <property type="match status" value="1"/>
</dbReference>